<sequence>MIFIHTLFSDNNLSVLSFLESLEVFIKTSHSYA</sequence>
<reference evidence="1" key="1">
    <citation type="submission" date="2014-11" db="EMBL/GenBank/DDBJ databases">
        <authorList>
            <person name="Amaro Gonzalez C."/>
        </authorList>
    </citation>
    <scope>NUCLEOTIDE SEQUENCE</scope>
</reference>
<name>A0A0E9SRT4_ANGAN</name>
<accession>A0A0E9SRT4</accession>
<dbReference type="AlphaFoldDB" id="A0A0E9SRT4"/>
<organism evidence="1">
    <name type="scientific">Anguilla anguilla</name>
    <name type="common">European freshwater eel</name>
    <name type="synonym">Muraena anguilla</name>
    <dbReference type="NCBI Taxonomy" id="7936"/>
    <lineage>
        <taxon>Eukaryota</taxon>
        <taxon>Metazoa</taxon>
        <taxon>Chordata</taxon>
        <taxon>Craniata</taxon>
        <taxon>Vertebrata</taxon>
        <taxon>Euteleostomi</taxon>
        <taxon>Actinopterygii</taxon>
        <taxon>Neopterygii</taxon>
        <taxon>Teleostei</taxon>
        <taxon>Anguilliformes</taxon>
        <taxon>Anguillidae</taxon>
        <taxon>Anguilla</taxon>
    </lineage>
</organism>
<protein>
    <submittedName>
        <fullName evidence="1">Uncharacterized protein</fullName>
    </submittedName>
</protein>
<proteinExistence type="predicted"/>
<reference evidence="1" key="2">
    <citation type="journal article" date="2015" name="Fish Shellfish Immunol.">
        <title>Early steps in the European eel (Anguilla anguilla)-Vibrio vulnificus interaction in the gills: Role of the RtxA13 toxin.</title>
        <authorList>
            <person name="Callol A."/>
            <person name="Pajuelo D."/>
            <person name="Ebbesson L."/>
            <person name="Teles M."/>
            <person name="MacKenzie S."/>
            <person name="Amaro C."/>
        </authorList>
    </citation>
    <scope>NUCLEOTIDE SEQUENCE</scope>
</reference>
<evidence type="ECO:0000313" key="1">
    <source>
        <dbReference type="EMBL" id="JAH44079.1"/>
    </source>
</evidence>
<dbReference type="EMBL" id="GBXM01064498">
    <property type="protein sequence ID" value="JAH44079.1"/>
    <property type="molecule type" value="Transcribed_RNA"/>
</dbReference>